<evidence type="ECO:0000313" key="2">
    <source>
        <dbReference type="Proteomes" id="UP001055072"/>
    </source>
</evidence>
<gene>
    <name evidence="1" type="ORF">BDY19DRAFT_917654</name>
</gene>
<reference evidence="1" key="1">
    <citation type="journal article" date="2021" name="Environ. Microbiol.">
        <title>Gene family expansions and transcriptome signatures uncover fungal adaptations to wood decay.</title>
        <authorList>
            <person name="Hage H."/>
            <person name="Miyauchi S."/>
            <person name="Viragh M."/>
            <person name="Drula E."/>
            <person name="Min B."/>
            <person name="Chaduli D."/>
            <person name="Navarro D."/>
            <person name="Favel A."/>
            <person name="Norest M."/>
            <person name="Lesage-Meessen L."/>
            <person name="Balint B."/>
            <person name="Merenyi Z."/>
            <person name="de Eugenio L."/>
            <person name="Morin E."/>
            <person name="Martinez A.T."/>
            <person name="Baldrian P."/>
            <person name="Stursova M."/>
            <person name="Martinez M.J."/>
            <person name="Novotny C."/>
            <person name="Magnuson J.K."/>
            <person name="Spatafora J.W."/>
            <person name="Maurice S."/>
            <person name="Pangilinan J."/>
            <person name="Andreopoulos W."/>
            <person name="LaButti K."/>
            <person name="Hundley H."/>
            <person name="Na H."/>
            <person name="Kuo A."/>
            <person name="Barry K."/>
            <person name="Lipzen A."/>
            <person name="Henrissat B."/>
            <person name="Riley R."/>
            <person name="Ahrendt S."/>
            <person name="Nagy L.G."/>
            <person name="Grigoriev I.V."/>
            <person name="Martin F."/>
            <person name="Rosso M.N."/>
        </authorList>
    </citation>
    <scope>NUCLEOTIDE SEQUENCE</scope>
    <source>
        <strain evidence="1">CBS 384.51</strain>
    </source>
</reference>
<sequence>MTMLFRKLTFNRTLYNSLTFSRARQISLKADGYPRNFIFHPAFFSEQEQRLLLSSSLARLDKNESRQYRVRRKDFLAKRTTEPSRVQNVFLPDDCYCFEEGHFDGVIKRYREIEVSSWPDESLEFLHILDRLKSLHPPQPTLTHILHLASDGEIFPHVDNVDASGSWILGVSLGNTRILRLENVNNPADTYELALPSGSVYLQSDSLRYEYKHSILLGKDDAGQRLSIMMRDRLPENRGLLL</sequence>
<proteinExistence type="predicted"/>
<evidence type="ECO:0000313" key="1">
    <source>
        <dbReference type="EMBL" id="KAI0093566.1"/>
    </source>
</evidence>
<protein>
    <submittedName>
        <fullName evidence="1">Uncharacterized protein</fullName>
    </submittedName>
</protein>
<comment type="caution">
    <text evidence="1">The sequence shown here is derived from an EMBL/GenBank/DDBJ whole genome shotgun (WGS) entry which is preliminary data.</text>
</comment>
<dbReference type="EMBL" id="MU274901">
    <property type="protein sequence ID" value="KAI0093566.1"/>
    <property type="molecule type" value="Genomic_DNA"/>
</dbReference>
<name>A0ACB8UHB3_9APHY</name>
<dbReference type="Proteomes" id="UP001055072">
    <property type="component" value="Unassembled WGS sequence"/>
</dbReference>
<keyword evidence="2" id="KW-1185">Reference proteome</keyword>
<accession>A0ACB8UHB3</accession>
<organism evidence="1 2">
    <name type="scientific">Irpex rosettiformis</name>
    <dbReference type="NCBI Taxonomy" id="378272"/>
    <lineage>
        <taxon>Eukaryota</taxon>
        <taxon>Fungi</taxon>
        <taxon>Dikarya</taxon>
        <taxon>Basidiomycota</taxon>
        <taxon>Agaricomycotina</taxon>
        <taxon>Agaricomycetes</taxon>
        <taxon>Polyporales</taxon>
        <taxon>Irpicaceae</taxon>
        <taxon>Irpex</taxon>
    </lineage>
</organism>